<reference evidence="1" key="1">
    <citation type="submission" date="2019-08" db="EMBL/GenBank/DDBJ databases">
        <authorList>
            <person name="Kucharzyk K."/>
            <person name="Murdoch R.W."/>
            <person name="Higgins S."/>
            <person name="Loffler F."/>
        </authorList>
    </citation>
    <scope>NUCLEOTIDE SEQUENCE</scope>
</reference>
<sequence>MKYRFRIFILSIFGFINISGQTDLPLSHTIDSMAARDQQSRHLLVLIENGETDSVSIDEALHLIQITDSLNFPLLKSIFEIHGYPGYDKVGKNSSHNFWLLVQHADKYPEFQQQVLDSMQVEVSAGNAYGADYAYLVDRVKINTGQLQIYGTQMILNNDSTSYIPRPVIDPDKLDERRHSVGLPPMDFYINAMNENYFGTLKKE</sequence>
<accession>A0A644W958</accession>
<dbReference type="Pfam" id="PF20329">
    <property type="entry name" value="DUF6624"/>
    <property type="match status" value="1"/>
</dbReference>
<dbReference type="AlphaFoldDB" id="A0A644W958"/>
<evidence type="ECO:0000313" key="1">
    <source>
        <dbReference type="EMBL" id="MPM00048.1"/>
    </source>
</evidence>
<gene>
    <name evidence="1" type="ORF">SDC9_46271</name>
</gene>
<dbReference type="InterPro" id="IPR046732">
    <property type="entry name" value="DUF6624"/>
</dbReference>
<comment type="caution">
    <text evidence="1">The sequence shown here is derived from an EMBL/GenBank/DDBJ whole genome shotgun (WGS) entry which is preliminary data.</text>
</comment>
<proteinExistence type="predicted"/>
<organism evidence="1">
    <name type="scientific">bioreactor metagenome</name>
    <dbReference type="NCBI Taxonomy" id="1076179"/>
    <lineage>
        <taxon>unclassified sequences</taxon>
        <taxon>metagenomes</taxon>
        <taxon>ecological metagenomes</taxon>
    </lineage>
</organism>
<name>A0A644W958_9ZZZZ</name>
<protein>
    <submittedName>
        <fullName evidence="1">Uncharacterized protein</fullName>
    </submittedName>
</protein>
<dbReference type="EMBL" id="VSSQ01000705">
    <property type="protein sequence ID" value="MPM00048.1"/>
    <property type="molecule type" value="Genomic_DNA"/>
</dbReference>